<dbReference type="NCBIfam" id="NF002043">
    <property type="entry name" value="PRK00870.1"/>
    <property type="match status" value="1"/>
</dbReference>
<organism evidence="3 4">
    <name type="scientific">Cytobacillus spartinae</name>
    <dbReference type="NCBI Taxonomy" id="3299023"/>
    <lineage>
        <taxon>Bacteria</taxon>
        <taxon>Bacillati</taxon>
        <taxon>Bacillota</taxon>
        <taxon>Bacilli</taxon>
        <taxon>Bacillales</taxon>
        <taxon>Bacillaceae</taxon>
        <taxon>Cytobacillus</taxon>
    </lineage>
</organism>
<gene>
    <name evidence="3" type="ORF">ACFYKX_02995</name>
</gene>
<dbReference type="EMBL" id="JBIACK010000001">
    <property type="protein sequence ID" value="MFE8699586.1"/>
    <property type="molecule type" value="Genomic_DNA"/>
</dbReference>
<dbReference type="PANTHER" id="PTHR42977">
    <property type="entry name" value="HYDROLASE-RELATED"/>
    <property type="match status" value="1"/>
</dbReference>
<evidence type="ECO:0000259" key="2">
    <source>
        <dbReference type="Pfam" id="PF00561"/>
    </source>
</evidence>
<accession>A0ABW6K5Y0</accession>
<proteinExistence type="predicted"/>
<dbReference type="Pfam" id="PF00561">
    <property type="entry name" value="Abhydrolase_1"/>
    <property type="match status" value="1"/>
</dbReference>
<dbReference type="RefSeq" id="WP_389357905.1">
    <property type="nucleotide sequence ID" value="NZ_JBIACK010000001.1"/>
</dbReference>
<comment type="caution">
    <text evidence="3">The sequence shown here is derived from an EMBL/GenBank/DDBJ whole genome shotgun (WGS) entry which is preliminary data.</text>
</comment>
<dbReference type="InterPro" id="IPR051340">
    <property type="entry name" value="Haloalkane_dehalogenase"/>
</dbReference>
<dbReference type="PRINTS" id="PR00111">
    <property type="entry name" value="ABHYDROLASE"/>
</dbReference>
<reference evidence="3 4" key="1">
    <citation type="submission" date="2024-08" db="EMBL/GenBank/DDBJ databases">
        <title>Two novel Cytobacillus novel species.</title>
        <authorList>
            <person name="Liu G."/>
        </authorList>
    </citation>
    <scope>NUCLEOTIDE SEQUENCE [LARGE SCALE GENOMIC DNA]</scope>
    <source>
        <strain evidence="3 4">FJAT-54145</strain>
    </source>
</reference>
<sequence length="298" mass="34001">MDIIRTPDEHFMNLKDYPFQSNYISINGLRMHYLDEGEGEVVLCLHGEPTWSYLYRKMIPTLSKNHRVIAPDFIGFGKSDKFTSMDDYSIDMHVSALKEFIEKLDLKNITYVVQDWGGIIGLITATELEDRSARLVIMNTGLPTGDIPASEGFQVWRKYVERTPDLPIGKIITRSLADKDAISPEEIAGYEAPFPNHSYKAGAQKWPLLVPMQYDDEGAERLRQARVVLAKWEKPALVMFSDSDPITRGGDRFFRKLIPTAKNEPEIIIKNAGHFLQEEKGEEIAGHIVEFIGRRVRD</sequence>
<dbReference type="InterPro" id="IPR000639">
    <property type="entry name" value="Epox_hydrolase-like"/>
</dbReference>
<dbReference type="InterPro" id="IPR000073">
    <property type="entry name" value="AB_hydrolase_1"/>
</dbReference>
<keyword evidence="1" id="KW-0378">Hydrolase</keyword>
<name>A0ABW6K5Y0_9BACI</name>
<dbReference type="PANTHER" id="PTHR42977:SF3">
    <property type="entry name" value="AB HYDROLASE-1 DOMAIN-CONTAINING PROTEIN"/>
    <property type="match status" value="1"/>
</dbReference>
<keyword evidence="4" id="KW-1185">Reference proteome</keyword>
<evidence type="ECO:0000313" key="4">
    <source>
        <dbReference type="Proteomes" id="UP001601059"/>
    </source>
</evidence>
<dbReference type="SUPFAM" id="SSF53474">
    <property type="entry name" value="alpha/beta-Hydrolases"/>
    <property type="match status" value="1"/>
</dbReference>
<dbReference type="Proteomes" id="UP001601059">
    <property type="component" value="Unassembled WGS sequence"/>
</dbReference>
<dbReference type="PRINTS" id="PR00412">
    <property type="entry name" value="EPOXHYDRLASE"/>
</dbReference>
<evidence type="ECO:0000256" key="1">
    <source>
        <dbReference type="ARBA" id="ARBA00022801"/>
    </source>
</evidence>
<dbReference type="Gene3D" id="3.40.50.1820">
    <property type="entry name" value="alpha/beta hydrolase"/>
    <property type="match status" value="1"/>
</dbReference>
<evidence type="ECO:0000313" key="3">
    <source>
        <dbReference type="EMBL" id="MFE8699586.1"/>
    </source>
</evidence>
<protein>
    <submittedName>
        <fullName evidence="3">Haloalkane dehalogenase</fullName>
    </submittedName>
</protein>
<dbReference type="InterPro" id="IPR029058">
    <property type="entry name" value="AB_hydrolase_fold"/>
</dbReference>
<feature type="domain" description="AB hydrolase-1" evidence="2">
    <location>
        <begin position="41"/>
        <end position="280"/>
    </location>
</feature>